<dbReference type="Proteomes" id="UP000078503">
    <property type="component" value="Unassembled WGS sequence"/>
</dbReference>
<keyword evidence="2" id="KW-1185">Reference proteome</keyword>
<dbReference type="EMBL" id="LVHF01000012">
    <property type="protein sequence ID" value="OAN17963.1"/>
    <property type="molecule type" value="Genomic_DNA"/>
</dbReference>
<sequence>MNQHINTAYQGELYGIAFFEYFANHYTQKSNAKLWQTLIDVEVRTARLIEQYYLAEGIEFQSQNLAMIEKGEHDAKRWIDLPWDDLVTTLEQWVAPYEKQYREWAQSSEELSSQQQAVFDLIAAHETAIYLCWQAECRSQPGQNHLEDFLSEYPLV</sequence>
<evidence type="ECO:0000313" key="2">
    <source>
        <dbReference type="Proteomes" id="UP000078503"/>
    </source>
</evidence>
<reference evidence="1 2" key="1">
    <citation type="submission" date="2016-03" db="EMBL/GenBank/DDBJ databases">
        <title>Photobacterium proteolyticum sp. nov. a protease producing bacterium isolated from ocean sediments of Laizhou Bay.</title>
        <authorList>
            <person name="Li Y."/>
        </authorList>
    </citation>
    <scope>NUCLEOTIDE SEQUENCE [LARGE SCALE GENOMIC DNA]</scope>
    <source>
        <strain evidence="1 2">R-40508</strain>
    </source>
</reference>
<dbReference type="InterPro" id="IPR009078">
    <property type="entry name" value="Ferritin-like_SF"/>
</dbReference>
<dbReference type="STRING" id="858640.A3K86_03325"/>
<name>A0A178KMQ8_9GAMM</name>
<gene>
    <name evidence="1" type="ORF">A3K86_03325</name>
</gene>
<dbReference type="AlphaFoldDB" id="A0A178KMQ8"/>
<protein>
    <submittedName>
        <fullName evidence="1">Uncharacterized protein</fullName>
    </submittedName>
</protein>
<dbReference type="RefSeq" id="WP_068327652.1">
    <property type="nucleotide sequence ID" value="NZ_LVHF01000012.1"/>
</dbReference>
<evidence type="ECO:0000313" key="1">
    <source>
        <dbReference type="EMBL" id="OAN17963.1"/>
    </source>
</evidence>
<organism evidence="1 2">
    <name type="scientific">Photobacterium jeanii</name>
    <dbReference type="NCBI Taxonomy" id="858640"/>
    <lineage>
        <taxon>Bacteria</taxon>
        <taxon>Pseudomonadati</taxon>
        <taxon>Pseudomonadota</taxon>
        <taxon>Gammaproteobacteria</taxon>
        <taxon>Vibrionales</taxon>
        <taxon>Vibrionaceae</taxon>
        <taxon>Photobacterium</taxon>
    </lineage>
</organism>
<comment type="caution">
    <text evidence="1">The sequence shown here is derived from an EMBL/GenBank/DDBJ whole genome shotgun (WGS) entry which is preliminary data.</text>
</comment>
<proteinExistence type="predicted"/>
<accession>A0A178KMQ8</accession>
<dbReference type="SUPFAM" id="SSF47240">
    <property type="entry name" value="Ferritin-like"/>
    <property type="match status" value="1"/>
</dbReference>